<evidence type="ECO:0000313" key="2">
    <source>
        <dbReference type="Proteomes" id="UP000516412"/>
    </source>
</evidence>
<protein>
    <submittedName>
        <fullName evidence="1">Uncharacterized protein</fullName>
    </submittedName>
</protein>
<accession>A0A7H1MCW2</accession>
<evidence type="ECO:0000313" key="1">
    <source>
        <dbReference type="EMBL" id="QNT59477.1"/>
    </source>
</evidence>
<keyword evidence="2" id="KW-1185">Reference proteome</keyword>
<dbReference type="Proteomes" id="UP000516412">
    <property type="component" value="Chromosome"/>
</dbReference>
<sequence>MVFRAKLLQPLIKSLFRYTVKFNQAVFGITPKQFDAVNVLRTPGELVCTMMYPEVLFTAHIDQAVIAAPAVSIDDNFNSNPPSNNLLQCSFRSIRHDFGIDFVVPF</sequence>
<gene>
    <name evidence="1" type="ORF">H7A79_0861</name>
</gene>
<dbReference type="AlphaFoldDB" id="A0A7H1MCW2"/>
<proteinExistence type="predicted"/>
<name>A0A7H1MCW2_9NEIS</name>
<dbReference type="KEGG" id="nmus:H7A79_0861"/>
<dbReference type="EMBL" id="CP060414">
    <property type="protein sequence ID" value="QNT59477.1"/>
    <property type="molecule type" value="Genomic_DNA"/>
</dbReference>
<reference evidence="1" key="1">
    <citation type="submission" date="2024-06" db="EMBL/GenBank/DDBJ databases">
        <title>Complete Genome Sequence of mouse commensal type strain Neisseria musculi.</title>
        <authorList>
            <person name="Thapa E."/>
            <person name="Aluvathingal J."/>
            <person name="Nadendla S."/>
            <person name="Mehta A."/>
            <person name="Tettelin H."/>
            <person name="Weyand N.J."/>
        </authorList>
    </citation>
    <scope>NUCLEOTIDE SEQUENCE</scope>
    <source>
        <strain evidence="1">NW831</strain>
    </source>
</reference>
<organism evidence="1 2">
    <name type="scientific">Neisseria musculi</name>
    <dbReference type="NCBI Taxonomy" id="1815583"/>
    <lineage>
        <taxon>Bacteria</taxon>
        <taxon>Pseudomonadati</taxon>
        <taxon>Pseudomonadota</taxon>
        <taxon>Betaproteobacteria</taxon>
        <taxon>Neisseriales</taxon>
        <taxon>Neisseriaceae</taxon>
        <taxon>Neisseria</taxon>
    </lineage>
</organism>